<dbReference type="OrthoDB" id="6447011at2759"/>
<proteinExistence type="predicted"/>
<evidence type="ECO:0000256" key="1">
    <source>
        <dbReference type="SAM" id="MobiDB-lite"/>
    </source>
</evidence>
<feature type="compositionally biased region" description="Basic and acidic residues" evidence="1">
    <location>
        <begin position="162"/>
        <end position="184"/>
    </location>
</feature>
<keyword evidence="3" id="KW-1185">Reference proteome</keyword>
<gene>
    <name evidence="2" type="ORF">AVEN_94845_1</name>
</gene>
<organism evidence="2 3">
    <name type="scientific">Araneus ventricosus</name>
    <name type="common">Orbweaver spider</name>
    <name type="synonym">Epeira ventricosa</name>
    <dbReference type="NCBI Taxonomy" id="182803"/>
    <lineage>
        <taxon>Eukaryota</taxon>
        <taxon>Metazoa</taxon>
        <taxon>Ecdysozoa</taxon>
        <taxon>Arthropoda</taxon>
        <taxon>Chelicerata</taxon>
        <taxon>Arachnida</taxon>
        <taxon>Araneae</taxon>
        <taxon>Araneomorphae</taxon>
        <taxon>Entelegynae</taxon>
        <taxon>Araneoidea</taxon>
        <taxon>Araneidae</taxon>
        <taxon>Araneus</taxon>
    </lineage>
</organism>
<name>A0A4Y2CNU5_ARAVE</name>
<accession>A0A4Y2CNU5</accession>
<comment type="caution">
    <text evidence="2">The sequence shown here is derived from an EMBL/GenBank/DDBJ whole genome shotgun (WGS) entry which is preliminary data.</text>
</comment>
<evidence type="ECO:0000313" key="3">
    <source>
        <dbReference type="Proteomes" id="UP000499080"/>
    </source>
</evidence>
<feature type="region of interest" description="Disordered" evidence="1">
    <location>
        <begin position="162"/>
        <end position="186"/>
    </location>
</feature>
<protein>
    <submittedName>
        <fullName evidence="2">Uncharacterized protein</fullName>
    </submittedName>
</protein>
<dbReference type="AlphaFoldDB" id="A0A4Y2CNU5"/>
<sequence>MRLKLDEKSACQSQIWCVQQSHGCLCIECYTRFWFNIGIRHQLHYRKKQNIDIPPVHHCYQGPRPGGCLSIDCNRRDQTTLTSILSGHIRSLTFSDNSKCFEICSKCTVKQATPDHILACLRLSKQDLVSNPLLTLDFFRVHSKKSRKDEVKKRGRTDWRRKWNLGKREESKDNKKKGQEEMKKQIQAHFESQVEGIRDHVISCIRKAENMPKL</sequence>
<dbReference type="Proteomes" id="UP000499080">
    <property type="component" value="Unassembled WGS sequence"/>
</dbReference>
<evidence type="ECO:0000313" key="2">
    <source>
        <dbReference type="EMBL" id="GBM05586.1"/>
    </source>
</evidence>
<reference evidence="2 3" key="1">
    <citation type="journal article" date="2019" name="Sci. Rep.">
        <title>Orb-weaving spider Araneus ventricosus genome elucidates the spidroin gene catalogue.</title>
        <authorList>
            <person name="Kono N."/>
            <person name="Nakamura H."/>
            <person name="Ohtoshi R."/>
            <person name="Moran D.A.P."/>
            <person name="Shinohara A."/>
            <person name="Yoshida Y."/>
            <person name="Fujiwara M."/>
            <person name="Mori M."/>
            <person name="Tomita M."/>
            <person name="Arakawa K."/>
        </authorList>
    </citation>
    <scope>NUCLEOTIDE SEQUENCE [LARGE SCALE GENOMIC DNA]</scope>
</reference>
<dbReference type="EMBL" id="BGPR01000215">
    <property type="protein sequence ID" value="GBM05586.1"/>
    <property type="molecule type" value="Genomic_DNA"/>
</dbReference>